<evidence type="ECO:0000313" key="2">
    <source>
        <dbReference type="EMBL" id="KAF7351309.1"/>
    </source>
</evidence>
<dbReference type="CDD" id="cd09917">
    <property type="entry name" value="F-box_SF"/>
    <property type="match status" value="1"/>
</dbReference>
<dbReference type="PROSITE" id="PS50181">
    <property type="entry name" value="FBOX"/>
    <property type="match status" value="1"/>
</dbReference>
<name>A0A8H7CUV3_9AGAR</name>
<dbReference type="SUPFAM" id="SSF81383">
    <property type="entry name" value="F-box domain"/>
    <property type="match status" value="1"/>
</dbReference>
<dbReference type="InterPro" id="IPR036047">
    <property type="entry name" value="F-box-like_dom_sf"/>
</dbReference>
<accession>A0A8H7CUV3</accession>
<proteinExistence type="predicted"/>
<reference evidence="2" key="1">
    <citation type="submission" date="2020-05" db="EMBL/GenBank/DDBJ databases">
        <title>Mycena genomes resolve the evolution of fungal bioluminescence.</title>
        <authorList>
            <person name="Tsai I.J."/>
        </authorList>
    </citation>
    <scope>NUCLEOTIDE SEQUENCE</scope>
    <source>
        <strain evidence="2">160909Yilan</strain>
    </source>
</reference>
<evidence type="ECO:0000313" key="3">
    <source>
        <dbReference type="Proteomes" id="UP000623467"/>
    </source>
</evidence>
<sequence length="468" mass="52295">MDLPLDNIFQILKFADPCDIFAFGQTCSKYLEIARTRIVWLNALRRVCEINALFVPSFPYDEMSLSELQRAATFGASPRFARRLYREQTKAEPGSLMPCSWRICTPRVAKSSSVAAAEPGTLKTLRIVPGGRFMIIATDHVLHLWDLGYDATKLIKPYALASVALPEPNSRPSISFLPTEDGIGLEVMVMAFKADKFIVTIYRIFPLDAHPEVFLAKPSYCVFLSGNDILVVWDSARNLWASWKVDESPTHFFAYQDTIVGVGAKNITLWKAPRPNRDSASIPTSDFDTYLPLLTLSHSFSSRHVLDIVSSTDWFNSCATSKPCFISIRGYRGDTRYIARYAMHPLDPGGNSNIPGSIPILMDQSPMTTAAEHLDYCEELYSCGGDLFVVWTSATSPVIEANIASMPTERNNEGPTFKTVQLFEYPGDRPKDFDFWLCPFTGRLCTVAGEGNGIIVLDFLIPGWKDEQ</sequence>
<comment type="caution">
    <text evidence="2">The sequence shown here is derived from an EMBL/GenBank/DDBJ whole genome shotgun (WGS) entry which is preliminary data.</text>
</comment>
<protein>
    <recommendedName>
        <fullName evidence="1">F-box domain-containing protein</fullName>
    </recommendedName>
</protein>
<feature type="domain" description="F-box" evidence="1">
    <location>
        <begin position="1"/>
        <end position="43"/>
    </location>
</feature>
<dbReference type="AlphaFoldDB" id="A0A8H7CUV3"/>
<organism evidence="2 3">
    <name type="scientific">Mycena sanguinolenta</name>
    <dbReference type="NCBI Taxonomy" id="230812"/>
    <lineage>
        <taxon>Eukaryota</taxon>
        <taxon>Fungi</taxon>
        <taxon>Dikarya</taxon>
        <taxon>Basidiomycota</taxon>
        <taxon>Agaricomycotina</taxon>
        <taxon>Agaricomycetes</taxon>
        <taxon>Agaricomycetidae</taxon>
        <taxon>Agaricales</taxon>
        <taxon>Marasmiineae</taxon>
        <taxon>Mycenaceae</taxon>
        <taxon>Mycena</taxon>
    </lineage>
</organism>
<dbReference type="Pfam" id="PF00646">
    <property type="entry name" value="F-box"/>
    <property type="match status" value="1"/>
</dbReference>
<dbReference type="Proteomes" id="UP000623467">
    <property type="component" value="Unassembled WGS sequence"/>
</dbReference>
<dbReference type="EMBL" id="JACAZH010000013">
    <property type="protein sequence ID" value="KAF7351309.1"/>
    <property type="molecule type" value="Genomic_DNA"/>
</dbReference>
<evidence type="ECO:0000259" key="1">
    <source>
        <dbReference type="PROSITE" id="PS50181"/>
    </source>
</evidence>
<keyword evidence="3" id="KW-1185">Reference proteome</keyword>
<dbReference type="OrthoDB" id="3070325at2759"/>
<gene>
    <name evidence="2" type="ORF">MSAN_01562400</name>
</gene>
<dbReference type="InterPro" id="IPR001810">
    <property type="entry name" value="F-box_dom"/>
</dbReference>